<name>A0A0J6Y0J8_COCIT</name>
<gene>
    <name evidence="2" type="ORF">CIRG_00216</name>
</gene>
<evidence type="ECO:0000256" key="1">
    <source>
        <dbReference type="SAM" id="MobiDB-lite"/>
    </source>
</evidence>
<dbReference type="Proteomes" id="UP000054565">
    <property type="component" value="Unassembled WGS sequence"/>
</dbReference>
<sequence>MDRENPLPSISIELKRDVVDQQDQPRRGKHETPYINEGILSPMPRQVPVRHRPMHSQTRTPSVVALSLNQKHGPQNLGVLPSKSLTMAARFGTCIAYLQGVQ</sequence>
<dbReference type="EMBL" id="DS028093">
    <property type="protein sequence ID" value="KMP00073.1"/>
    <property type="molecule type" value="Genomic_DNA"/>
</dbReference>
<feature type="region of interest" description="Disordered" evidence="1">
    <location>
        <begin position="19"/>
        <end position="40"/>
    </location>
</feature>
<dbReference type="AlphaFoldDB" id="A0A0J6Y0J8"/>
<accession>A0A0J6Y0J8</accession>
<proteinExistence type="predicted"/>
<feature type="compositionally biased region" description="Basic and acidic residues" evidence="1">
    <location>
        <begin position="19"/>
        <end position="32"/>
    </location>
</feature>
<organism evidence="2 3">
    <name type="scientific">Coccidioides immitis RMSCC 2394</name>
    <dbReference type="NCBI Taxonomy" id="404692"/>
    <lineage>
        <taxon>Eukaryota</taxon>
        <taxon>Fungi</taxon>
        <taxon>Dikarya</taxon>
        <taxon>Ascomycota</taxon>
        <taxon>Pezizomycotina</taxon>
        <taxon>Eurotiomycetes</taxon>
        <taxon>Eurotiomycetidae</taxon>
        <taxon>Onygenales</taxon>
        <taxon>Onygenaceae</taxon>
        <taxon>Coccidioides</taxon>
    </lineage>
</organism>
<protein>
    <submittedName>
        <fullName evidence="2">Uncharacterized protein</fullName>
    </submittedName>
</protein>
<evidence type="ECO:0000313" key="2">
    <source>
        <dbReference type="EMBL" id="KMP00073.1"/>
    </source>
</evidence>
<evidence type="ECO:0000313" key="3">
    <source>
        <dbReference type="Proteomes" id="UP000054565"/>
    </source>
</evidence>
<reference evidence="3" key="1">
    <citation type="journal article" date="2010" name="Genome Res.">
        <title>Population genomic sequencing of Coccidioides fungi reveals recent hybridization and transposon control.</title>
        <authorList>
            <person name="Neafsey D.E."/>
            <person name="Barker B.M."/>
            <person name="Sharpton T.J."/>
            <person name="Stajich J.E."/>
            <person name="Park D.J."/>
            <person name="Whiston E."/>
            <person name="Hung C.-Y."/>
            <person name="McMahan C."/>
            <person name="White J."/>
            <person name="Sykes S."/>
            <person name="Heiman D."/>
            <person name="Young S."/>
            <person name="Zeng Q."/>
            <person name="Abouelleil A."/>
            <person name="Aftuck L."/>
            <person name="Bessette D."/>
            <person name="Brown A."/>
            <person name="FitzGerald M."/>
            <person name="Lui A."/>
            <person name="Macdonald J.P."/>
            <person name="Priest M."/>
            <person name="Orbach M.J."/>
            <person name="Galgiani J.N."/>
            <person name="Kirkland T.N."/>
            <person name="Cole G.T."/>
            <person name="Birren B.W."/>
            <person name="Henn M.R."/>
            <person name="Taylor J.W."/>
            <person name="Rounsley S.D."/>
        </authorList>
    </citation>
    <scope>NUCLEOTIDE SEQUENCE [LARGE SCALE GENOMIC DNA]</scope>
    <source>
        <strain evidence="3">RMSCC 2394</strain>
    </source>
</reference>